<evidence type="ECO:0000313" key="3">
    <source>
        <dbReference type="Proteomes" id="UP000593802"/>
    </source>
</evidence>
<keyword evidence="3" id="KW-1185">Reference proteome</keyword>
<proteinExistence type="predicted"/>
<dbReference type="AlphaFoldDB" id="A0A7I8D9L6"/>
<dbReference type="InterPro" id="IPR050228">
    <property type="entry name" value="Carboxylesterase_BioH"/>
</dbReference>
<dbReference type="Gene3D" id="3.40.50.1820">
    <property type="entry name" value="alpha/beta hydrolase"/>
    <property type="match status" value="1"/>
</dbReference>
<sequence length="247" mass="27470">MIILHGISEDSKYLKPLAEFISANNLANVYTPDLRGYGENPVRRGDVDYIGQIEDDIADLIEWIATSHCPAKIILAGHSAGGGTAIRFAGSKYVKLVQAYLLLAPLLGPGAPTERPSDGTLQINKKRLITLFLLNGIGIKKWNYLPVMKNNKPEELRHGSETLEFSFRLLISRTPMKYKRDLQKLNKPTLVLAGSNDEVFASDQYEPVFSEYTKAKVAIVPNESHDGILSNAEIHQLVKDWIANLDL</sequence>
<evidence type="ECO:0000313" key="2">
    <source>
        <dbReference type="EMBL" id="BCJ85516.1"/>
    </source>
</evidence>
<dbReference type="PANTHER" id="PTHR43194">
    <property type="entry name" value="HYDROLASE ALPHA/BETA FOLD FAMILY"/>
    <property type="match status" value="1"/>
</dbReference>
<dbReference type="EMBL" id="AP023366">
    <property type="protein sequence ID" value="BCJ85516.1"/>
    <property type="molecule type" value="Genomic_DNA"/>
</dbReference>
<evidence type="ECO:0000259" key="1">
    <source>
        <dbReference type="Pfam" id="PF12146"/>
    </source>
</evidence>
<organism evidence="2 3">
    <name type="scientific">Effusibacillus dendaii</name>
    <dbReference type="NCBI Taxonomy" id="2743772"/>
    <lineage>
        <taxon>Bacteria</taxon>
        <taxon>Bacillati</taxon>
        <taxon>Bacillota</taxon>
        <taxon>Bacilli</taxon>
        <taxon>Bacillales</taxon>
        <taxon>Alicyclobacillaceae</taxon>
        <taxon>Effusibacillus</taxon>
    </lineage>
</organism>
<dbReference type="PRINTS" id="PR00111">
    <property type="entry name" value="ABHYDROLASE"/>
</dbReference>
<feature type="domain" description="Serine aminopeptidase S33" evidence="1">
    <location>
        <begin position="2"/>
        <end position="219"/>
    </location>
</feature>
<reference evidence="2 3" key="1">
    <citation type="submission" date="2020-08" db="EMBL/GenBank/DDBJ databases">
        <title>Complete Genome Sequence of Effusibacillus dendaii Strain skT53, Isolated from Farmland soil.</title>
        <authorList>
            <person name="Konishi T."/>
            <person name="Kawasaki H."/>
        </authorList>
    </citation>
    <scope>NUCLEOTIDE SEQUENCE [LARGE SCALE GENOMIC DNA]</scope>
    <source>
        <strain evidence="3">skT53</strain>
    </source>
</reference>
<dbReference type="InterPro" id="IPR022742">
    <property type="entry name" value="Hydrolase_4"/>
</dbReference>
<dbReference type="Proteomes" id="UP000593802">
    <property type="component" value="Chromosome"/>
</dbReference>
<dbReference type="KEGG" id="eff:skT53_05010"/>
<dbReference type="GO" id="GO:0016787">
    <property type="term" value="F:hydrolase activity"/>
    <property type="evidence" value="ECO:0007669"/>
    <property type="project" value="UniProtKB-KW"/>
</dbReference>
<dbReference type="PANTHER" id="PTHR43194:SF2">
    <property type="entry name" value="PEROXISOMAL MEMBRANE PROTEIN LPX1"/>
    <property type="match status" value="1"/>
</dbReference>
<gene>
    <name evidence="2" type="ORF">skT53_05010</name>
</gene>
<protein>
    <submittedName>
        <fullName evidence="2">Alpha/beta hydrolase</fullName>
    </submittedName>
</protein>
<name>A0A7I8D9L6_9BACL</name>
<accession>A0A7I8D9L6</accession>
<dbReference type="InterPro" id="IPR029058">
    <property type="entry name" value="AB_hydrolase_fold"/>
</dbReference>
<dbReference type="SUPFAM" id="SSF53474">
    <property type="entry name" value="alpha/beta-Hydrolases"/>
    <property type="match status" value="1"/>
</dbReference>
<dbReference type="InterPro" id="IPR000073">
    <property type="entry name" value="AB_hydrolase_1"/>
</dbReference>
<dbReference type="Pfam" id="PF12146">
    <property type="entry name" value="Hydrolase_4"/>
    <property type="match status" value="1"/>
</dbReference>
<keyword evidence="2" id="KW-0378">Hydrolase</keyword>